<dbReference type="EMBL" id="MH588544">
    <property type="protein sequence ID" value="AXQ68528.1"/>
    <property type="molecule type" value="Genomic_DNA"/>
</dbReference>
<evidence type="ECO:0000313" key="2">
    <source>
        <dbReference type="EMBL" id="AXQ68528.1"/>
    </source>
</evidence>
<keyword evidence="3" id="KW-1185">Reference proteome</keyword>
<evidence type="ECO:0000313" key="1">
    <source>
        <dbReference type="EMBL" id="AXQ68210.1"/>
    </source>
</evidence>
<accession>A0A385ECR2</accession>
<dbReference type="EMBL" id="MH588544">
    <property type="protein sequence ID" value="AXQ68210.1"/>
    <property type="molecule type" value="Genomic_DNA"/>
</dbReference>
<name>A0A385ECR2_9CAUD</name>
<evidence type="ECO:0000313" key="3">
    <source>
        <dbReference type="Proteomes" id="UP000258997"/>
    </source>
</evidence>
<reference evidence="2 3" key="1">
    <citation type="submission" date="2018-07" db="EMBL/GenBank/DDBJ databases">
        <title>Giant CbK-like Caulobacter bacteriophages have genetically divergent genomes.</title>
        <authorList>
            <person name="Wilson K.M."/>
            <person name="Ely B."/>
        </authorList>
    </citation>
    <scope>NUCLEOTIDE SEQUENCE [LARGE SCALE GENOMIC DNA]</scope>
</reference>
<organism evidence="2 3">
    <name type="scientific">Caulobacter phage CcrBL10</name>
    <dbReference type="NCBI Taxonomy" id="2283269"/>
    <lineage>
        <taxon>Viruses</taxon>
        <taxon>Duplodnaviria</taxon>
        <taxon>Heunggongvirae</taxon>
        <taxon>Uroviricota</taxon>
        <taxon>Caudoviricetes</taxon>
        <taxon>Jeanschmidtviridae</taxon>
        <taxon>Poindextervirus</taxon>
        <taxon>Poindextervirus BL10</taxon>
    </lineage>
</organism>
<dbReference type="Proteomes" id="UP000258997">
    <property type="component" value="Segment"/>
</dbReference>
<proteinExistence type="predicted"/>
<gene>
    <name evidence="1" type="ORF">CcrBL10_gp006</name>
    <name evidence="2" type="ORF">CcrBL10_gp324</name>
</gene>
<sequence>MFWTRPGWRVQFHADMKRALYPTAKAAADAFAAMFPADQVKSVRDGSGRFLAFKR</sequence>
<protein>
    <submittedName>
        <fullName evidence="2">Uncharacterized protein</fullName>
    </submittedName>
</protein>